<feature type="transmembrane region" description="Helical" evidence="7">
    <location>
        <begin position="65"/>
        <end position="88"/>
    </location>
</feature>
<evidence type="ECO:0000256" key="6">
    <source>
        <dbReference type="ARBA" id="ARBA00023136"/>
    </source>
</evidence>
<evidence type="ECO:0000313" key="9">
    <source>
        <dbReference type="EMBL" id="KZD94101.1"/>
    </source>
</evidence>
<keyword evidence="3" id="KW-1003">Cell membrane</keyword>
<dbReference type="EMBL" id="CP125292">
    <property type="protein sequence ID" value="WHM20247.1"/>
    <property type="molecule type" value="Genomic_DNA"/>
</dbReference>
<evidence type="ECO:0000256" key="2">
    <source>
        <dbReference type="ARBA" id="ARBA00006679"/>
    </source>
</evidence>
<dbReference type="STRING" id="483913.AN935_02835"/>
<keyword evidence="4 7" id="KW-0812">Transmembrane</keyword>
<evidence type="ECO:0000313" key="11">
    <source>
        <dbReference type="EMBL" id="WHM20247.1"/>
    </source>
</evidence>
<dbReference type="Proteomes" id="UP000076442">
    <property type="component" value="Unassembled WGS sequence"/>
</dbReference>
<evidence type="ECO:0000256" key="4">
    <source>
        <dbReference type="ARBA" id="ARBA00022692"/>
    </source>
</evidence>
<evidence type="ECO:0000256" key="1">
    <source>
        <dbReference type="ARBA" id="ARBA00004651"/>
    </source>
</evidence>
<evidence type="ECO:0000256" key="5">
    <source>
        <dbReference type="ARBA" id="ARBA00022989"/>
    </source>
</evidence>
<evidence type="ECO:0000313" key="13">
    <source>
        <dbReference type="Proteomes" id="UP000076442"/>
    </source>
</evidence>
<dbReference type="AlphaFoldDB" id="A0A063XC78"/>
<protein>
    <submittedName>
        <fullName evidence="10">DoxX family protein</fullName>
    </submittedName>
    <submittedName>
        <fullName evidence="8">Membrane bound oxidoreductase</fullName>
    </submittedName>
    <submittedName>
        <fullName evidence="9">Membrane protein</fullName>
    </submittedName>
</protein>
<gene>
    <name evidence="11" type="primary">ydfP</name>
    <name evidence="9" type="ORF">B4122_0797</name>
    <name evidence="10" type="ORF">J5227_10650</name>
    <name evidence="11" type="ORF">QL281_15530</name>
    <name evidence="8" type="ORF">SC09_Contig25orf00532</name>
</gene>
<evidence type="ECO:0000256" key="7">
    <source>
        <dbReference type="SAM" id="Phobius"/>
    </source>
</evidence>
<dbReference type="Proteomes" id="UP000665181">
    <property type="component" value="Unassembled WGS sequence"/>
</dbReference>
<sequence length="129" mass="13276">MEDAGLLLIRIMIGVVFLFYGTQKLFGWFGGYGIKGTGQWFESIGVKPGNVAAALSGLGELVSGILFILGVFLPLGAAIITIIMLGAIVKVHGAKGFANGAGGFEYNLVLIAVSIGVALIGSGAYALHF</sequence>
<dbReference type="EMBL" id="JXBC01000004">
    <property type="protein sequence ID" value="KIU10707.1"/>
    <property type="molecule type" value="Genomic_DNA"/>
</dbReference>
<dbReference type="InterPro" id="IPR032808">
    <property type="entry name" value="DoxX"/>
</dbReference>
<keyword evidence="6 7" id="KW-0472">Membrane</keyword>
<reference evidence="10" key="3">
    <citation type="submission" date="2021-03" db="EMBL/GenBank/DDBJ databases">
        <title>Isolation of Bacillus subtilis from fermented food sample.</title>
        <authorList>
            <person name="Lakshmanan V."/>
            <person name="Athira K."/>
            <person name="Rajagopal K."/>
        </authorList>
    </citation>
    <scope>NUCLEOTIDE SEQUENCE</scope>
    <source>
        <strain evidence="10">S1</strain>
    </source>
</reference>
<dbReference type="Proteomes" id="UP000032247">
    <property type="component" value="Unassembled WGS sequence"/>
</dbReference>
<organism evidence="8 12">
    <name type="scientific">Bacillus subtilis</name>
    <dbReference type="NCBI Taxonomy" id="1423"/>
    <lineage>
        <taxon>Bacteria</taxon>
        <taxon>Bacillati</taxon>
        <taxon>Bacillota</taxon>
        <taxon>Bacilli</taxon>
        <taxon>Bacillales</taxon>
        <taxon>Bacillaceae</taxon>
        <taxon>Bacillus</taxon>
    </lineage>
</organism>
<dbReference type="PATRIC" id="fig|1423.134.peg.2651"/>
<dbReference type="PANTHER" id="PTHR33452:SF10">
    <property type="entry name" value="OXIDOREDUCTASE MHQP-RELATED"/>
    <property type="match status" value="1"/>
</dbReference>
<comment type="subcellular location">
    <subcellularLocation>
        <location evidence="1">Cell membrane</location>
        <topology evidence="1">Multi-pass membrane protein</topology>
    </subcellularLocation>
</comment>
<dbReference type="Pfam" id="PF07681">
    <property type="entry name" value="DoxX"/>
    <property type="match status" value="1"/>
</dbReference>
<dbReference type="OMA" id="AWFGGYG"/>
<dbReference type="RefSeq" id="WP_003234169.1">
    <property type="nucleotide sequence ID" value="NZ_AP024621.1"/>
</dbReference>
<feature type="transmembrane region" description="Helical" evidence="7">
    <location>
        <begin position="108"/>
        <end position="127"/>
    </location>
</feature>
<keyword evidence="5 7" id="KW-1133">Transmembrane helix</keyword>
<evidence type="ECO:0000313" key="10">
    <source>
        <dbReference type="EMBL" id="MBO3794751.1"/>
    </source>
</evidence>
<evidence type="ECO:0000313" key="8">
    <source>
        <dbReference type="EMBL" id="KIU10707.1"/>
    </source>
</evidence>
<name>A0A063XC78_BACIU</name>
<reference evidence="8 12" key="1">
    <citation type="submission" date="2014-12" db="EMBL/GenBank/DDBJ databases">
        <title>Comparative genome analysis of Bacillus coagulans HM-08, Clostridium butyricum HM-68, Bacillus subtilis HM-66 and Bacillus licheniformis BL-09.</title>
        <authorList>
            <person name="Zhang H."/>
        </authorList>
    </citation>
    <scope>NUCLEOTIDE SEQUENCE [LARGE SCALE GENOMIC DNA]</scope>
    <source>
        <strain evidence="8 12">HM-66</strain>
    </source>
</reference>
<dbReference type="InterPro" id="IPR051907">
    <property type="entry name" value="DoxX-like_oxidoreductase"/>
</dbReference>
<accession>A0A063XC78</accession>
<dbReference type="Proteomes" id="UP001229422">
    <property type="component" value="Chromosome"/>
</dbReference>
<evidence type="ECO:0000313" key="12">
    <source>
        <dbReference type="Proteomes" id="UP000032247"/>
    </source>
</evidence>
<comment type="similarity">
    <text evidence="2">Belongs to the DoxX family.</text>
</comment>
<proteinExistence type="inferred from homology"/>
<dbReference type="EMBL" id="JAGFPW010000007">
    <property type="protein sequence ID" value="MBO3794751.1"/>
    <property type="molecule type" value="Genomic_DNA"/>
</dbReference>
<dbReference type="PANTHER" id="PTHR33452">
    <property type="entry name" value="OXIDOREDUCTASE CATD-RELATED"/>
    <property type="match status" value="1"/>
</dbReference>
<reference evidence="9 13" key="2">
    <citation type="submission" date="2015-09" db="EMBL/GenBank/DDBJ databases">
        <title>Spore heat resistance.</title>
        <authorList>
            <person name="Boekhorst J."/>
            <person name="Berendsen E.M."/>
            <person name="Wells-Bennik M.H."/>
            <person name="Kuipers O.P."/>
        </authorList>
    </citation>
    <scope>NUCLEOTIDE SEQUENCE [LARGE SCALE GENOMIC DNA]</scope>
    <source>
        <strain evidence="9 13">B4122</strain>
    </source>
</reference>
<evidence type="ECO:0000256" key="3">
    <source>
        <dbReference type="ARBA" id="ARBA00022475"/>
    </source>
</evidence>
<dbReference type="EMBL" id="LJZV01000003">
    <property type="protein sequence ID" value="KZD94101.1"/>
    <property type="molecule type" value="Genomic_DNA"/>
</dbReference>
<dbReference type="GO" id="GO:0005886">
    <property type="term" value="C:plasma membrane"/>
    <property type="evidence" value="ECO:0007669"/>
    <property type="project" value="UniProtKB-SubCell"/>
</dbReference>
<reference evidence="11" key="4">
    <citation type="submission" date="2023-05" db="EMBL/GenBank/DDBJ databases">
        <title>Complete genome sequence of Bacillus subtilis SRCM117797 isolated from Soybean paste.</title>
        <authorList>
            <person name="Abraha H.B."/>
            <person name="Kim K.-P."/>
            <person name="Ryu M.-S."/>
            <person name="Jeong D.-Y."/>
        </authorList>
    </citation>
    <scope>NUCLEOTIDE SEQUENCE</scope>
    <source>
        <strain evidence="11">SRCM117797</strain>
    </source>
</reference>
<feature type="transmembrane region" description="Helical" evidence="7">
    <location>
        <begin position="7"/>
        <end position="26"/>
    </location>
</feature>